<evidence type="ECO:0000313" key="2">
    <source>
        <dbReference type="Proteomes" id="UP000789901"/>
    </source>
</evidence>
<keyword evidence="2" id="KW-1185">Reference proteome</keyword>
<protein>
    <submittedName>
        <fullName evidence="1">8365_t:CDS:1</fullName>
    </submittedName>
</protein>
<sequence>MPENSLHNAKDVQKQILVIVLKVPKTNTREFTHNAEGVQEQNTKEFIIVPKDKCQRIHYTTPKCSSITENSLQCQKCQKTNAKEFTSNAESVQEQIPENSLYEIIGVVLLVDFLSSLFGVDDGVIMSTSQVQSEETSQCIFADLVEKYNIANSLKHCDINPKRIQNANALAVVRRLVLLQPYMPEHANYHSSLATYIICQKHYNQIVVNDYYNLASLNQEENQPDTNQDNIAISYTHQDNVTMSYNNLIIKLNRAKELLEVFQIEN</sequence>
<proteinExistence type="predicted"/>
<name>A0ABN7VED7_GIGMA</name>
<dbReference type="Proteomes" id="UP000789901">
    <property type="component" value="Unassembled WGS sequence"/>
</dbReference>
<reference evidence="1 2" key="1">
    <citation type="submission" date="2021-06" db="EMBL/GenBank/DDBJ databases">
        <authorList>
            <person name="Kallberg Y."/>
            <person name="Tangrot J."/>
            <person name="Rosling A."/>
        </authorList>
    </citation>
    <scope>NUCLEOTIDE SEQUENCE [LARGE SCALE GENOMIC DNA]</scope>
    <source>
        <strain evidence="1 2">120-4 pot B 10/14</strain>
    </source>
</reference>
<dbReference type="EMBL" id="CAJVQB010013501">
    <property type="protein sequence ID" value="CAG8762519.1"/>
    <property type="molecule type" value="Genomic_DNA"/>
</dbReference>
<comment type="caution">
    <text evidence="1">The sequence shown here is derived from an EMBL/GenBank/DDBJ whole genome shotgun (WGS) entry which is preliminary data.</text>
</comment>
<evidence type="ECO:0000313" key="1">
    <source>
        <dbReference type="EMBL" id="CAG8762519.1"/>
    </source>
</evidence>
<gene>
    <name evidence="1" type="ORF">GMARGA_LOCUS17646</name>
</gene>
<accession>A0ABN7VED7</accession>
<organism evidence="1 2">
    <name type="scientific">Gigaspora margarita</name>
    <dbReference type="NCBI Taxonomy" id="4874"/>
    <lineage>
        <taxon>Eukaryota</taxon>
        <taxon>Fungi</taxon>
        <taxon>Fungi incertae sedis</taxon>
        <taxon>Mucoromycota</taxon>
        <taxon>Glomeromycotina</taxon>
        <taxon>Glomeromycetes</taxon>
        <taxon>Diversisporales</taxon>
        <taxon>Gigasporaceae</taxon>
        <taxon>Gigaspora</taxon>
    </lineage>
</organism>